<dbReference type="InterPro" id="IPR010264">
    <property type="entry name" value="Self-incomp_S1"/>
</dbReference>
<name>A0ABD2ZKK1_9GENT</name>
<sequence length="161" mass="18937">MLCDCGKVQVHIMNMQRSGGRINVHCQSKDDDLGFHVVEYGDEYSWSFGANIWGSTLFYCDVQMINGDLTWYHFDAYDGIRDFFRCWWHCRWMIFQNTQYLFGYDEGTGGKINIRCQSKDDDLGYHIVKDGDVYSWSFGANIWGSTLFYCDVQMIIDDITW</sequence>
<evidence type="ECO:0000256" key="6">
    <source>
        <dbReference type="RuleBase" id="RU367044"/>
    </source>
</evidence>
<dbReference type="GO" id="GO:0060320">
    <property type="term" value="P:rejection of self pollen"/>
    <property type="evidence" value="ECO:0007669"/>
    <property type="project" value="UniProtKB-KW"/>
</dbReference>
<protein>
    <recommendedName>
        <fullName evidence="6">S-protein homolog</fullName>
    </recommendedName>
</protein>
<evidence type="ECO:0000313" key="7">
    <source>
        <dbReference type="EMBL" id="KAL3518657.1"/>
    </source>
</evidence>
<evidence type="ECO:0000256" key="1">
    <source>
        <dbReference type="ARBA" id="ARBA00004613"/>
    </source>
</evidence>
<keyword evidence="3 6" id="KW-0713">Self-incompatibility</keyword>
<dbReference type="EMBL" id="JBJUIK010000009">
    <property type="protein sequence ID" value="KAL3518657.1"/>
    <property type="molecule type" value="Genomic_DNA"/>
</dbReference>
<comment type="similarity">
    <text evidence="2 6">Belongs to the plant self-incompatibility (S1) protein family.</text>
</comment>
<dbReference type="AlphaFoldDB" id="A0ABD2ZKK1"/>
<dbReference type="Pfam" id="PF05938">
    <property type="entry name" value="Self-incomp_S1"/>
    <property type="match status" value="2"/>
</dbReference>
<evidence type="ECO:0000313" key="8">
    <source>
        <dbReference type="Proteomes" id="UP001630127"/>
    </source>
</evidence>
<keyword evidence="4 6" id="KW-0964">Secreted</keyword>
<dbReference type="PANTHER" id="PTHR31232">
    <property type="match status" value="1"/>
</dbReference>
<organism evidence="7 8">
    <name type="scientific">Cinchona calisaya</name>
    <dbReference type="NCBI Taxonomy" id="153742"/>
    <lineage>
        <taxon>Eukaryota</taxon>
        <taxon>Viridiplantae</taxon>
        <taxon>Streptophyta</taxon>
        <taxon>Embryophyta</taxon>
        <taxon>Tracheophyta</taxon>
        <taxon>Spermatophyta</taxon>
        <taxon>Magnoliopsida</taxon>
        <taxon>eudicotyledons</taxon>
        <taxon>Gunneridae</taxon>
        <taxon>Pentapetalae</taxon>
        <taxon>asterids</taxon>
        <taxon>lamiids</taxon>
        <taxon>Gentianales</taxon>
        <taxon>Rubiaceae</taxon>
        <taxon>Cinchonoideae</taxon>
        <taxon>Cinchoneae</taxon>
        <taxon>Cinchona</taxon>
    </lineage>
</organism>
<evidence type="ECO:0000256" key="4">
    <source>
        <dbReference type="ARBA" id="ARBA00022525"/>
    </source>
</evidence>
<evidence type="ECO:0000256" key="3">
    <source>
        <dbReference type="ARBA" id="ARBA00022471"/>
    </source>
</evidence>
<evidence type="ECO:0000256" key="2">
    <source>
        <dbReference type="ARBA" id="ARBA00005581"/>
    </source>
</evidence>
<comment type="caution">
    <text evidence="7">The sequence shown here is derived from an EMBL/GenBank/DDBJ whole genome shotgun (WGS) entry which is preliminary data.</text>
</comment>
<evidence type="ECO:0000256" key="5">
    <source>
        <dbReference type="ARBA" id="ARBA00022729"/>
    </source>
</evidence>
<gene>
    <name evidence="7" type="ORF">ACH5RR_021246</name>
</gene>
<accession>A0ABD2ZKK1</accession>
<dbReference type="GO" id="GO:0005576">
    <property type="term" value="C:extracellular region"/>
    <property type="evidence" value="ECO:0007669"/>
    <property type="project" value="UniProtKB-SubCell"/>
</dbReference>
<keyword evidence="5" id="KW-0732">Signal</keyword>
<comment type="subcellular location">
    <subcellularLocation>
        <location evidence="1 6">Secreted</location>
    </subcellularLocation>
</comment>
<keyword evidence="8" id="KW-1185">Reference proteome</keyword>
<dbReference type="Proteomes" id="UP001630127">
    <property type="component" value="Unassembled WGS sequence"/>
</dbReference>
<reference evidence="7 8" key="1">
    <citation type="submission" date="2024-11" db="EMBL/GenBank/DDBJ databases">
        <title>A near-complete genome assembly of Cinchona calisaya.</title>
        <authorList>
            <person name="Lian D.C."/>
            <person name="Zhao X.W."/>
            <person name="Wei L."/>
        </authorList>
    </citation>
    <scope>NUCLEOTIDE SEQUENCE [LARGE SCALE GENOMIC DNA]</scope>
    <source>
        <tissue evidence="7">Nenye</tissue>
    </source>
</reference>
<dbReference type="PANTHER" id="PTHR31232:SF18">
    <property type="entry name" value="S-PROTEIN HOMOLOG"/>
    <property type="match status" value="1"/>
</dbReference>
<proteinExistence type="inferred from homology"/>